<protein>
    <recommendedName>
        <fullName evidence="5">Extracellular solute-binding protein family 1</fullName>
    </recommendedName>
</protein>
<name>A0A0B7MB81_9FIRM</name>
<keyword evidence="2" id="KW-1133">Transmembrane helix</keyword>
<dbReference type="PANTHER" id="PTHR43649:SF12">
    <property type="entry name" value="DIACETYLCHITOBIOSE BINDING PROTEIN DASA"/>
    <property type="match status" value="1"/>
</dbReference>
<dbReference type="PANTHER" id="PTHR43649">
    <property type="entry name" value="ARABINOSE-BINDING PROTEIN-RELATED"/>
    <property type="match status" value="1"/>
</dbReference>
<reference evidence="4" key="1">
    <citation type="submission" date="2015-01" db="EMBL/GenBank/DDBJ databases">
        <authorList>
            <person name="Manzoor Shahid"/>
            <person name="Zubair Saima"/>
        </authorList>
    </citation>
    <scope>NUCLEOTIDE SEQUENCE [LARGE SCALE GENOMIC DNA]</scope>
    <source>
        <strain evidence="4">Sp3</strain>
    </source>
</reference>
<evidence type="ECO:0008006" key="5">
    <source>
        <dbReference type="Google" id="ProtNLM"/>
    </source>
</evidence>
<evidence type="ECO:0000313" key="3">
    <source>
        <dbReference type="EMBL" id="CEO87744.1"/>
    </source>
</evidence>
<dbReference type="InterPro" id="IPR006059">
    <property type="entry name" value="SBP"/>
</dbReference>
<evidence type="ECO:0000313" key="4">
    <source>
        <dbReference type="Proteomes" id="UP000046155"/>
    </source>
</evidence>
<feature type="transmembrane region" description="Helical" evidence="2">
    <location>
        <begin position="9"/>
        <end position="28"/>
    </location>
</feature>
<gene>
    <name evidence="3" type="ORF">SSCH_1210008</name>
</gene>
<dbReference type="InterPro" id="IPR050490">
    <property type="entry name" value="Bact_solute-bd_prot1"/>
</dbReference>
<feature type="region of interest" description="Disordered" evidence="1">
    <location>
        <begin position="418"/>
        <end position="441"/>
    </location>
</feature>
<dbReference type="Gene3D" id="3.40.190.10">
    <property type="entry name" value="Periplasmic binding protein-like II"/>
    <property type="match status" value="2"/>
</dbReference>
<evidence type="ECO:0000256" key="1">
    <source>
        <dbReference type="SAM" id="MobiDB-lite"/>
    </source>
</evidence>
<dbReference type="PROSITE" id="PS51257">
    <property type="entry name" value="PROKAR_LIPOPROTEIN"/>
    <property type="match status" value="1"/>
</dbReference>
<dbReference type="AlphaFoldDB" id="A0A0B7MB81"/>
<dbReference type="EMBL" id="CDRZ01000026">
    <property type="protein sequence ID" value="CEO87744.1"/>
    <property type="molecule type" value="Genomic_DNA"/>
</dbReference>
<sequence>MRNTTKKRNIIFTVITIMLIGVMVVVAGCGEKNNSDPQGNKSKPSKLNMMGMRFGAMEVISKNMTEAGKQEDIDVSVKLTGWDDLENQSKVILSAGGNSPYEILHAYNGWLPEYIEKDWVLPLTEYYIKYKDKYELGDIPKELIDVVSKDGEIYAIPFQQNVQHLFYRNDLFEKYNLQPPKTFDDMFAVLDTLKKKGDTQYQFALALGGASGVATEFNNALLAYGGEWFDENGNPLFNSKEGVEAVKFLKKLLPYMPKEVLSYSNNDVSVALQQGNVAMANLWTTRCAEVEDKTVSRYTGKFGYAAPPSSTEGGIPFTNWTQDMFIIPKNVGTNPDYVFQIIAKTLSKENIEEIAPLTMVGRKSVADNPEIQKKCPNYKAAMETIDNGAKAYPLLPYMGPERLIVGQYVSEALAGKTSPEEALEKAEQDVIKDMKDKGYLK</sequence>
<dbReference type="Pfam" id="PF01547">
    <property type="entry name" value="SBP_bac_1"/>
    <property type="match status" value="1"/>
</dbReference>
<evidence type="ECO:0000256" key="2">
    <source>
        <dbReference type="SAM" id="Phobius"/>
    </source>
</evidence>
<keyword evidence="4" id="KW-1185">Reference proteome</keyword>
<dbReference type="Proteomes" id="UP000046155">
    <property type="component" value="Unassembled WGS sequence"/>
</dbReference>
<keyword evidence="2" id="KW-0472">Membrane</keyword>
<accession>A0A0B7MB81</accession>
<dbReference type="CDD" id="cd13585">
    <property type="entry name" value="PBP2_TMBP_like"/>
    <property type="match status" value="1"/>
</dbReference>
<dbReference type="SUPFAM" id="SSF53850">
    <property type="entry name" value="Periplasmic binding protein-like II"/>
    <property type="match status" value="1"/>
</dbReference>
<organism evidence="3 4">
    <name type="scientific">Syntrophaceticus schinkii</name>
    <dbReference type="NCBI Taxonomy" id="499207"/>
    <lineage>
        <taxon>Bacteria</taxon>
        <taxon>Bacillati</taxon>
        <taxon>Bacillota</taxon>
        <taxon>Clostridia</taxon>
        <taxon>Thermoanaerobacterales</taxon>
        <taxon>Thermoanaerobacterales Family III. Incertae Sedis</taxon>
        <taxon>Syntrophaceticus</taxon>
    </lineage>
</organism>
<keyword evidence="2" id="KW-0812">Transmembrane</keyword>
<proteinExistence type="predicted"/>